<name>A0A0D6LPS0_9BILA</name>
<evidence type="ECO:0000313" key="8">
    <source>
        <dbReference type="Proteomes" id="UP000054495"/>
    </source>
</evidence>
<evidence type="ECO:0000256" key="2">
    <source>
        <dbReference type="ARBA" id="ARBA00022723"/>
    </source>
</evidence>
<dbReference type="InterPro" id="IPR017972">
    <property type="entry name" value="Cyt_P450_CS"/>
</dbReference>
<dbReference type="Gene3D" id="1.10.630.10">
    <property type="entry name" value="Cytochrome P450"/>
    <property type="match status" value="1"/>
</dbReference>
<feature type="binding site" description="axial binding residue" evidence="5">
    <location>
        <position position="65"/>
    </location>
    <ligand>
        <name>heme</name>
        <dbReference type="ChEBI" id="CHEBI:30413"/>
    </ligand>
    <ligandPart>
        <name>Fe</name>
        <dbReference type="ChEBI" id="CHEBI:18248"/>
    </ligandPart>
</feature>
<dbReference type="EMBL" id="KE125266">
    <property type="protein sequence ID" value="EPB69662.1"/>
    <property type="molecule type" value="Genomic_DNA"/>
</dbReference>
<dbReference type="PANTHER" id="PTHR24300:SF403">
    <property type="entry name" value="CYTOCHROME P450 306A1"/>
    <property type="match status" value="1"/>
</dbReference>
<dbReference type="GO" id="GO:0006082">
    <property type="term" value="P:organic acid metabolic process"/>
    <property type="evidence" value="ECO:0007669"/>
    <property type="project" value="TreeGrafter"/>
</dbReference>
<dbReference type="InterPro" id="IPR036396">
    <property type="entry name" value="Cyt_P450_sf"/>
</dbReference>
<evidence type="ECO:0000256" key="4">
    <source>
        <dbReference type="ARBA" id="ARBA00023033"/>
    </source>
</evidence>
<dbReference type="AlphaFoldDB" id="A0A0D6LPS0"/>
<dbReference type="GO" id="GO:0008395">
    <property type="term" value="F:steroid hydroxylase activity"/>
    <property type="evidence" value="ECO:0007669"/>
    <property type="project" value="TreeGrafter"/>
</dbReference>
<accession>A0A0D6LPS0</accession>
<dbReference type="PANTHER" id="PTHR24300">
    <property type="entry name" value="CYTOCHROME P450 508A4-RELATED"/>
    <property type="match status" value="1"/>
</dbReference>
<dbReference type="GO" id="GO:0005737">
    <property type="term" value="C:cytoplasm"/>
    <property type="evidence" value="ECO:0007669"/>
    <property type="project" value="TreeGrafter"/>
</dbReference>
<dbReference type="GO" id="GO:0020037">
    <property type="term" value="F:heme binding"/>
    <property type="evidence" value="ECO:0007669"/>
    <property type="project" value="InterPro"/>
</dbReference>
<protein>
    <recommendedName>
        <fullName evidence="9">Unspecific monooxygenase</fullName>
    </recommendedName>
</protein>
<keyword evidence="3 5" id="KW-0408">Iron</keyword>
<keyword evidence="5 6" id="KW-0349">Heme</keyword>
<evidence type="ECO:0000256" key="6">
    <source>
        <dbReference type="RuleBase" id="RU000461"/>
    </source>
</evidence>
<dbReference type="InterPro" id="IPR001128">
    <property type="entry name" value="Cyt_P450"/>
</dbReference>
<dbReference type="GO" id="GO:0005506">
    <property type="term" value="F:iron ion binding"/>
    <property type="evidence" value="ECO:0007669"/>
    <property type="project" value="InterPro"/>
</dbReference>
<dbReference type="SUPFAM" id="SSF48264">
    <property type="entry name" value="Cytochrome P450"/>
    <property type="match status" value="1"/>
</dbReference>
<comment type="cofactor">
    <cofactor evidence="5">
        <name>heme</name>
        <dbReference type="ChEBI" id="CHEBI:30413"/>
    </cofactor>
</comment>
<evidence type="ECO:0000313" key="7">
    <source>
        <dbReference type="EMBL" id="EPB69662.1"/>
    </source>
</evidence>
<keyword evidence="6" id="KW-0560">Oxidoreductase</keyword>
<gene>
    <name evidence="7" type="ORF">ANCCEY_11248</name>
</gene>
<evidence type="ECO:0000256" key="5">
    <source>
        <dbReference type="PIRSR" id="PIRSR602401-1"/>
    </source>
</evidence>
<evidence type="ECO:0000256" key="3">
    <source>
        <dbReference type="ARBA" id="ARBA00023004"/>
    </source>
</evidence>
<dbReference type="GO" id="GO:0006805">
    <property type="term" value="P:xenobiotic metabolic process"/>
    <property type="evidence" value="ECO:0007669"/>
    <property type="project" value="TreeGrafter"/>
</dbReference>
<dbReference type="GO" id="GO:0016712">
    <property type="term" value="F:oxidoreductase activity, acting on paired donors, with incorporation or reduction of molecular oxygen, reduced flavin or flavoprotein as one donor, and incorporation of one atom of oxygen"/>
    <property type="evidence" value="ECO:0007669"/>
    <property type="project" value="TreeGrafter"/>
</dbReference>
<comment type="similarity">
    <text evidence="1 6">Belongs to the cytochrome P450 family.</text>
</comment>
<dbReference type="InterPro" id="IPR050182">
    <property type="entry name" value="Cytochrome_P450_fam2"/>
</dbReference>
<proteinExistence type="inferred from homology"/>
<keyword evidence="2 5" id="KW-0479">Metal-binding</keyword>
<dbReference type="PRINTS" id="PR00463">
    <property type="entry name" value="EP450I"/>
</dbReference>
<evidence type="ECO:0000256" key="1">
    <source>
        <dbReference type="ARBA" id="ARBA00010617"/>
    </source>
</evidence>
<organism evidence="7 8">
    <name type="scientific">Ancylostoma ceylanicum</name>
    <dbReference type="NCBI Taxonomy" id="53326"/>
    <lineage>
        <taxon>Eukaryota</taxon>
        <taxon>Metazoa</taxon>
        <taxon>Ecdysozoa</taxon>
        <taxon>Nematoda</taxon>
        <taxon>Chromadorea</taxon>
        <taxon>Rhabditida</taxon>
        <taxon>Rhabditina</taxon>
        <taxon>Rhabditomorpha</taxon>
        <taxon>Strongyloidea</taxon>
        <taxon>Ancylostomatidae</taxon>
        <taxon>Ancylostomatinae</taxon>
        <taxon>Ancylostoma</taxon>
    </lineage>
</organism>
<keyword evidence="8" id="KW-1185">Reference proteome</keyword>
<sequence>MNDVFIDGYFIPKGTEIMPQYGCILHDPNLFPNPDQFLPERFLDTDGAYRPRVELKPFGFGARVCLGEFLAKCELYLIFTTLLQKFTFTAIDNAGMFLVHIRFIKSRVLENILPTSMLMSLKMRIIKKKEWGMMCQMR</sequence>
<dbReference type="Pfam" id="PF00067">
    <property type="entry name" value="p450"/>
    <property type="match status" value="1"/>
</dbReference>
<dbReference type="InterPro" id="IPR002401">
    <property type="entry name" value="Cyt_P450_E_grp-I"/>
</dbReference>
<dbReference type="Proteomes" id="UP000054495">
    <property type="component" value="Unassembled WGS sequence"/>
</dbReference>
<keyword evidence="4 6" id="KW-0503">Monooxygenase</keyword>
<dbReference type="PROSITE" id="PS00086">
    <property type="entry name" value="CYTOCHROME_P450"/>
    <property type="match status" value="1"/>
</dbReference>
<evidence type="ECO:0008006" key="9">
    <source>
        <dbReference type="Google" id="ProtNLM"/>
    </source>
</evidence>
<reference evidence="7 8" key="1">
    <citation type="submission" date="2013-05" db="EMBL/GenBank/DDBJ databases">
        <title>Draft genome of the parasitic nematode Anyclostoma ceylanicum.</title>
        <authorList>
            <person name="Mitreva M."/>
        </authorList>
    </citation>
    <scope>NUCLEOTIDE SEQUENCE [LARGE SCALE GENOMIC DNA]</scope>
</reference>